<dbReference type="InterPro" id="IPR000008">
    <property type="entry name" value="C2_dom"/>
</dbReference>
<feature type="domain" description="C2" evidence="13">
    <location>
        <begin position="559"/>
        <end position="676"/>
    </location>
</feature>
<evidence type="ECO:0000259" key="14">
    <source>
        <dbReference type="PROSITE" id="PS51847"/>
    </source>
</evidence>
<dbReference type="PROSITE" id="PS50004">
    <property type="entry name" value="C2"/>
    <property type="match status" value="5"/>
</dbReference>
<evidence type="ECO:0000256" key="4">
    <source>
        <dbReference type="ARBA" id="ARBA00022692"/>
    </source>
</evidence>
<comment type="subcellular location">
    <subcellularLocation>
        <location evidence="1">Endoplasmic reticulum membrane</location>
    </subcellularLocation>
</comment>
<dbReference type="GO" id="GO:0005789">
    <property type="term" value="C:endoplasmic reticulum membrane"/>
    <property type="evidence" value="ECO:0007669"/>
    <property type="project" value="UniProtKB-SubCell"/>
</dbReference>
<keyword evidence="6" id="KW-0256">Endoplasmic reticulum</keyword>
<dbReference type="PROSITE" id="PS51847">
    <property type="entry name" value="SMP"/>
    <property type="match status" value="1"/>
</dbReference>
<evidence type="ECO:0000256" key="6">
    <source>
        <dbReference type="ARBA" id="ARBA00022824"/>
    </source>
</evidence>
<dbReference type="PANTHER" id="PTHR46980:SF2">
    <property type="entry name" value="TRICALBIN-1-RELATED"/>
    <property type="match status" value="1"/>
</dbReference>
<name>A0A4V1IYH9_9FUNG</name>
<feature type="region of interest" description="Disordered" evidence="11">
    <location>
        <begin position="720"/>
        <end position="749"/>
    </location>
</feature>
<evidence type="ECO:0000256" key="8">
    <source>
        <dbReference type="ARBA" id="ARBA00023055"/>
    </source>
</evidence>
<evidence type="ECO:0000259" key="13">
    <source>
        <dbReference type="PROSITE" id="PS50004"/>
    </source>
</evidence>
<dbReference type="Gene3D" id="2.60.40.150">
    <property type="entry name" value="C2 domain"/>
    <property type="match status" value="5"/>
</dbReference>
<keyword evidence="8" id="KW-0445">Lipid transport</keyword>
<evidence type="ECO:0000256" key="12">
    <source>
        <dbReference type="SAM" id="Phobius"/>
    </source>
</evidence>
<protein>
    <submittedName>
        <fullName evidence="15">C2 domain-containing protein</fullName>
    </submittedName>
</protein>
<dbReference type="InterPro" id="IPR052455">
    <property type="entry name" value="Tricalbin_domain"/>
</dbReference>
<evidence type="ECO:0000256" key="2">
    <source>
        <dbReference type="ARBA" id="ARBA00022448"/>
    </source>
</evidence>
<dbReference type="InterPro" id="IPR035892">
    <property type="entry name" value="C2_domain_sf"/>
</dbReference>
<keyword evidence="16" id="KW-1185">Reference proteome</keyword>
<dbReference type="CDD" id="cd04052">
    <property type="entry name" value="C2B_Tricalbin-like"/>
    <property type="match status" value="1"/>
</dbReference>
<evidence type="ECO:0000256" key="3">
    <source>
        <dbReference type="ARBA" id="ARBA00022553"/>
    </source>
</evidence>
<dbReference type="InterPro" id="IPR031468">
    <property type="entry name" value="SMP_LBD"/>
</dbReference>
<feature type="domain" description="C2" evidence="13">
    <location>
        <begin position="280"/>
        <end position="397"/>
    </location>
</feature>
<feature type="region of interest" description="Disordered" evidence="11">
    <location>
        <begin position="679"/>
        <end position="698"/>
    </location>
</feature>
<evidence type="ECO:0000256" key="1">
    <source>
        <dbReference type="ARBA" id="ARBA00004586"/>
    </source>
</evidence>
<keyword evidence="2" id="KW-0813">Transport</keyword>
<dbReference type="PANTHER" id="PTHR46980">
    <property type="entry name" value="TRICALBIN-1-RELATED"/>
    <property type="match status" value="1"/>
</dbReference>
<dbReference type="GO" id="GO:0006869">
    <property type="term" value="P:lipid transport"/>
    <property type="evidence" value="ECO:0007669"/>
    <property type="project" value="UniProtKB-KW"/>
</dbReference>
<dbReference type="InterPro" id="IPR037765">
    <property type="entry name" value="C2B_Tricalbin"/>
</dbReference>
<feature type="domain" description="SMP-LTD" evidence="14">
    <location>
        <begin position="74"/>
        <end position="279"/>
    </location>
</feature>
<feature type="domain" description="C2" evidence="13">
    <location>
        <begin position="739"/>
        <end position="863"/>
    </location>
</feature>
<evidence type="ECO:0000256" key="5">
    <source>
        <dbReference type="ARBA" id="ARBA00022737"/>
    </source>
</evidence>
<dbReference type="Proteomes" id="UP000267251">
    <property type="component" value="Unassembled WGS sequence"/>
</dbReference>
<dbReference type="CDD" id="cd21678">
    <property type="entry name" value="SMP_TCB"/>
    <property type="match status" value="1"/>
</dbReference>
<evidence type="ECO:0000256" key="10">
    <source>
        <dbReference type="ARBA" id="ARBA00023136"/>
    </source>
</evidence>
<accession>A0A4V1IYH9</accession>
<dbReference type="SUPFAM" id="SSF49562">
    <property type="entry name" value="C2 domain (Calcium/lipid-binding domain, CaLB)"/>
    <property type="match status" value="5"/>
</dbReference>
<dbReference type="GO" id="GO:0008289">
    <property type="term" value="F:lipid binding"/>
    <property type="evidence" value="ECO:0007669"/>
    <property type="project" value="UniProtKB-KW"/>
</dbReference>
<reference evidence="16" key="1">
    <citation type="journal article" date="2018" name="Nat. Microbiol.">
        <title>Leveraging single-cell genomics to expand the fungal tree of life.</title>
        <authorList>
            <person name="Ahrendt S.R."/>
            <person name="Quandt C.A."/>
            <person name="Ciobanu D."/>
            <person name="Clum A."/>
            <person name="Salamov A."/>
            <person name="Andreopoulos B."/>
            <person name="Cheng J.F."/>
            <person name="Woyke T."/>
            <person name="Pelin A."/>
            <person name="Henrissat B."/>
            <person name="Reynolds N.K."/>
            <person name="Benny G.L."/>
            <person name="Smith M.E."/>
            <person name="James T.Y."/>
            <person name="Grigoriev I.V."/>
        </authorList>
    </citation>
    <scope>NUCLEOTIDE SEQUENCE [LARGE SCALE GENOMIC DNA]</scope>
</reference>
<sequence>LSEAYYGKSIFNALSVLIVGFLSWFITRIGLGFGWCIILWSVVVVYHNTSVKRFKRAVKDDLVRELAVPRLEADTESVEWMNSFLSRFWLIYEPVLSATIVASVDSVLMDSTPSFLDSLRLTTFTLGSKAPRIEEIRTYPNTDQDIIMMDWRLSFVPAADEELTAKQKASKVNPKIVLTVRVGKGFVGAGIPILLEDIVFKGQMRIRIKLMNSFPHVQIVDLSFLEPPVIDYVLKPIGGETMGFDIAHIPGLAPYIRDTIHSNLAPMMYDPNVFTLDSSSLTHLPILPSLPLDSACGVIKLTLQSASSLKHGDLLGTPDPYVRFRIGGRAELGRTETQENTVNPIWNETFFLLVKNLDEKMTLEIMDWNNMKKDSHMGNVEFDLAALQNEPELEDYSAPVYKEGKTDPLGSLKMTAIYSPVVPPIKEEDGTEKPVESNIGILRITLNQAKELDTSVSMVGQLSPYGLIRVNGKQVKKTRILKRHNTPVWEESIEVFVSDLKSTRVALDLKDDRDLAQDPLLGSWRYKATEVIARSSKAQDWYSLAETRKGGKVRVNAVWRPILMDAAHAGTLSPVVGVVRLHLIEGVRLHNTETTGTADPYIRVMVGSQMRGKTRVIDADLNPKWDEVLYLPVHGHSEAFVLQAMDWNSHIKDKIIGDSVLQVASLVEKVTEDVADSAKLTETPEGEEAEVKVPEGGKNRGNLHYTAQFFPLEDLPEKVKIDKEDNSKNATTTVTDNGSPSQPEPSTSVDWASYPSGVLQMTIHEARGFRKPFKAFTEVLVNRNDNAPAHRTKVLKKTVRPRWDEACEVFIKETDVGLVTFLIRHGGGSDEADLRDTDTSPILGRCELRVIDLLRQMNAKKLANATSTSEEQEEEADNTMDQGAWFPFDVSSAKGSANPATTLTTTTTDNSLGGAAEGSTAEIRCSFKFSPVAVKIDFSESYLDQGTLDFEVVSGKDLPAVDSSGTSDPYVIVTLEEEKVFKTKTIKKNLNPTFKEAGPTLSIISRTRAHFELDVYDWNKVEKNERLGKGLVDLVSLEPMQSQTVDVALGPRGGIITLRCTFRPAFLS</sequence>
<dbReference type="PIRSF" id="PIRSF037232">
    <property type="entry name" value="Tricalbin"/>
    <property type="match status" value="1"/>
</dbReference>
<evidence type="ECO:0000256" key="7">
    <source>
        <dbReference type="ARBA" id="ARBA00022989"/>
    </source>
</evidence>
<dbReference type="AlphaFoldDB" id="A0A4V1IYH9"/>
<gene>
    <name evidence="15" type="ORF">BJ684DRAFT_2578</name>
</gene>
<dbReference type="Pfam" id="PF25669">
    <property type="entry name" value="SMP_MUG190-like"/>
    <property type="match status" value="2"/>
</dbReference>
<dbReference type="Pfam" id="PF00168">
    <property type="entry name" value="C2"/>
    <property type="match status" value="5"/>
</dbReference>
<feature type="domain" description="C2" evidence="13">
    <location>
        <begin position="928"/>
        <end position="1047"/>
    </location>
</feature>
<organism evidence="15 16">
    <name type="scientific">Piptocephalis cylindrospora</name>
    <dbReference type="NCBI Taxonomy" id="1907219"/>
    <lineage>
        <taxon>Eukaryota</taxon>
        <taxon>Fungi</taxon>
        <taxon>Fungi incertae sedis</taxon>
        <taxon>Zoopagomycota</taxon>
        <taxon>Zoopagomycotina</taxon>
        <taxon>Zoopagomycetes</taxon>
        <taxon>Zoopagales</taxon>
        <taxon>Piptocephalidaceae</taxon>
        <taxon>Piptocephalis</taxon>
    </lineage>
</organism>
<keyword evidence="7 12" id="KW-1133">Transmembrane helix</keyword>
<feature type="non-terminal residue" evidence="15">
    <location>
        <position position="1068"/>
    </location>
</feature>
<keyword evidence="10 12" id="KW-0472">Membrane</keyword>
<dbReference type="GO" id="GO:0061817">
    <property type="term" value="P:endoplasmic reticulum-plasma membrane tethering"/>
    <property type="evidence" value="ECO:0007669"/>
    <property type="project" value="InterPro"/>
</dbReference>
<feature type="domain" description="C2" evidence="13">
    <location>
        <begin position="423"/>
        <end position="542"/>
    </location>
</feature>
<keyword evidence="9" id="KW-0446">Lipid-binding</keyword>
<keyword evidence="5" id="KW-0677">Repeat</keyword>
<dbReference type="EMBL" id="KZ987811">
    <property type="protein sequence ID" value="RKP14619.1"/>
    <property type="molecule type" value="Genomic_DNA"/>
</dbReference>
<proteinExistence type="predicted"/>
<keyword evidence="4 12" id="KW-0812">Transmembrane</keyword>
<feature type="transmembrane region" description="Helical" evidence="12">
    <location>
        <begin position="32"/>
        <end position="49"/>
    </location>
</feature>
<evidence type="ECO:0000256" key="9">
    <source>
        <dbReference type="ARBA" id="ARBA00023121"/>
    </source>
</evidence>
<dbReference type="InterPro" id="IPR017147">
    <property type="entry name" value="Tricalbin"/>
</dbReference>
<evidence type="ECO:0000313" key="15">
    <source>
        <dbReference type="EMBL" id="RKP14619.1"/>
    </source>
</evidence>
<keyword evidence="3" id="KW-0597">Phosphoprotein</keyword>
<evidence type="ECO:0000313" key="16">
    <source>
        <dbReference type="Proteomes" id="UP000267251"/>
    </source>
</evidence>
<feature type="compositionally biased region" description="Polar residues" evidence="11">
    <location>
        <begin position="728"/>
        <end position="749"/>
    </location>
</feature>
<evidence type="ECO:0000256" key="11">
    <source>
        <dbReference type="SAM" id="MobiDB-lite"/>
    </source>
</evidence>
<feature type="non-terminal residue" evidence="15">
    <location>
        <position position="1"/>
    </location>
</feature>
<feature type="compositionally biased region" description="Basic and acidic residues" evidence="11">
    <location>
        <begin position="689"/>
        <end position="698"/>
    </location>
</feature>
<dbReference type="SMART" id="SM00239">
    <property type="entry name" value="C2"/>
    <property type="match status" value="5"/>
</dbReference>
<dbReference type="GO" id="GO:0071944">
    <property type="term" value="C:cell periphery"/>
    <property type="evidence" value="ECO:0007669"/>
    <property type="project" value="UniProtKB-ARBA"/>
</dbReference>
<dbReference type="OrthoDB" id="1029639at2759"/>